<evidence type="ECO:0000313" key="1">
    <source>
        <dbReference type="EMBL" id="JAD89736.1"/>
    </source>
</evidence>
<reference evidence="1" key="1">
    <citation type="submission" date="2014-09" db="EMBL/GenBank/DDBJ databases">
        <authorList>
            <person name="Magalhaes I.L.F."/>
            <person name="Oliveira U."/>
            <person name="Santos F.R."/>
            <person name="Vidigal T.H.D.A."/>
            <person name="Brescovit A.D."/>
            <person name="Santos A.J."/>
        </authorList>
    </citation>
    <scope>NUCLEOTIDE SEQUENCE</scope>
    <source>
        <tissue evidence="1">Shoot tissue taken approximately 20 cm above the soil surface</tissue>
    </source>
</reference>
<sequence>MQVNALAGGVQEDQHHGTYEKREWDVSSAYQLNTPWPCHYESGIRIQMMEFQGDQLLNLIGARHSFREIKVFQ</sequence>
<dbReference type="AlphaFoldDB" id="A0A0A9DPK1"/>
<organism evidence="1">
    <name type="scientific">Arundo donax</name>
    <name type="common">Giant reed</name>
    <name type="synonym">Donax arundinaceus</name>
    <dbReference type="NCBI Taxonomy" id="35708"/>
    <lineage>
        <taxon>Eukaryota</taxon>
        <taxon>Viridiplantae</taxon>
        <taxon>Streptophyta</taxon>
        <taxon>Embryophyta</taxon>
        <taxon>Tracheophyta</taxon>
        <taxon>Spermatophyta</taxon>
        <taxon>Magnoliopsida</taxon>
        <taxon>Liliopsida</taxon>
        <taxon>Poales</taxon>
        <taxon>Poaceae</taxon>
        <taxon>PACMAD clade</taxon>
        <taxon>Arundinoideae</taxon>
        <taxon>Arundineae</taxon>
        <taxon>Arundo</taxon>
    </lineage>
</organism>
<protein>
    <submittedName>
        <fullName evidence="1">Uncharacterized protein</fullName>
    </submittedName>
</protein>
<proteinExistence type="predicted"/>
<name>A0A0A9DPK1_ARUDO</name>
<dbReference type="EMBL" id="GBRH01208159">
    <property type="protein sequence ID" value="JAD89736.1"/>
    <property type="molecule type" value="Transcribed_RNA"/>
</dbReference>
<accession>A0A0A9DPK1</accession>
<reference evidence="1" key="2">
    <citation type="journal article" date="2015" name="Data Brief">
        <title>Shoot transcriptome of the giant reed, Arundo donax.</title>
        <authorList>
            <person name="Barrero R.A."/>
            <person name="Guerrero F.D."/>
            <person name="Moolhuijzen P."/>
            <person name="Goolsby J.A."/>
            <person name="Tidwell J."/>
            <person name="Bellgard S.E."/>
            <person name="Bellgard M.I."/>
        </authorList>
    </citation>
    <scope>NUCLEOTIDE SEQUENCE</scope>
    <source>
        <tissue evidence="1">Shoot tissue taken approximately 20 cm above the soil surface</tissue>
    </source>
</reference>